<evidence type="ECO:0000313" key="8">
    <source>
        <dbReference type="Proteomes" id="UP000750197"/>
    </source>
</evidence>
<dbReference type="GO" id="GO:1990904">
    <property type="term" value="C:ribonucleoprotein complex"/>
    <property type="evidence" value="ECO:0007669"/>
    <property type="project" value="UniProtKB-KW"/>
</dbReference>
<proteinExistence type="inferred from homology"/>
<dbReference type="SUPFAM" id="SSF57829">
    <property type="entry name" value="Zn-binding ribosomal proteins"/>
    <property type="match status" value="1"/>
</dbReference>
<evidence type="ECO:0000256" key="3">
    <source>
        <dbReference type="ARBA" id="ARBA00022980"/>
    </source>
</evidence>
<dbReference type="InterPro" id="IPR023407">
    <property type="entry name" value="Ribosomal_eS27_Zn-bd_dom_sf"/>
</dbReference>
<evidence type="ECO:0000256" key="1">
    <source>
        <dbReference type="ARBA" id="ARBA00010919"/>
    </source>
</evidence>
<evidence type="ECO:0000256" key="4">
    <source>
        <dbReference type="ARBA" id="ARBA00023274"/>
    </source>
</evidence>
<keyword evidence="4 5" id="KW-0687">Ribonucleoprotein</keyword>
<keyword evidence="5" id="KW-0863">Zinc-finger</keyword>
<evidence type="ECO:0000313" key="6">
    <source>
        <dbReference type="EMBL" id="MBX8632093.1"/>
    </source>
</evidence>
<accession>A0A8J7YSP6</accession>
<gene>
    <name evidence="5" type="primary">rps27e</name>
    <name evidence="6" type="ORF">J9259_06215</name>
    <name evidence="7" type="ORF">KIY12_01440</name>
</gene>
<dbReference type="EMBL" id="JAGVSJ010000014">
    <property type="protein sequence ID" value="MBX8632093.1"/>
    <property type="molecule type" value="Genomic_DNA"/>
</dbReference>
<comment type="similarity">
    <text evidence="1 5">Belongs to the eukaryotic ribosomal protein eS27 family.</text>
</comment>
<feature type="zinc finger region" description="C4-type" evidence="5">
    <location>
        <begin position="15"/>
        <end position="37"/>
    </location>
</feature>
<evidence type="ECO:0000256" key="5">
    <source>
        <dbReference type="HAMAP-Rule" id="MF_00371"/>
    </source>
</evidence>
<reference evidence="7" key="1">
    <citation type="submission" date="2021-05" db="EMBL/GenBank/DDBJ databases">
        <title>Genomic insights into ecological role and evolution of a novel Thermoplasmata order Candidatus Sysuiplasmatales.</title>
        <authorList>
            <person name="Yuan Y."/>
        </authorList>
    </citation>
    <scope>NUCLEOTIDE SEQUENCE</scope>
    <source>
        <strain evidence="7">TUT19-bin139</strain>
        <strain evidence="6">YP2-bin.285</strain>
    </source>
</reference>
<dbReference type="InterPro" id="IPR011332">
    <property type="entry name" value="Ribosomal_zn-bd"/>
</dbReference>
<dbReference type="GO" id="GO:0006412">
    <property type="term" value="P:translation"/>
    <property type="evidence" value="ECO:0007669"/>
    <property type="project" value="UniProtKB-UniRule"/>
</dbReference>
<protein>
    <recommendedName>
        <fullName evidence="5">Small ribosomal subunit protein eS27</fullName>
    </recommendedName>
</protein>
<dbReference type="GO" id="GO:0003735">
    <property type="term" value="F:structural constituent of ribosome"/>
    <property type="evidence" value="ECO:0007669"/>
    <property type="project" value="InterPro"/>
</dbReference>
<keyword evidence="3 5" id="KW-0689">Ribosomal protein</keyword>
<keyword evidence="2 5" id="KW-0862">Zinc</keyword>
<keyword evidence="5" id="KW-0479">Metal-binding</keyword>
<dbReference type="EMBL" id="JAHEAC010000006">
    <property type="protein sequence ID" value="MBX8643382.1"/>
    <property type="molecule type" value="Genomic_DNA"/>
</dbReference>
<name>A0A8J7YSP6_9ARCH</name>
<evidence type="ECO:0000313" key="7">
    <source>
        <dbReference type="EMBL" id="MBX8643382.1"/>
    </source>
</evidence>
<comment type="caution">
    <text evidence="7">The sequence shown here is derived from an EMBL/GenBank/DDBJ whole genome shotgun (WGS) entry which is preliminary data.</text>
</comment>
<dbReference type="AlphaFoldDB" id="A0A8J7YSP6"/>
<dbReference type="NCBIfam" id="NF001629">
    <property type="entry name" value="PRK00415.1"/>
    <property type="match status" value="1"/>
</dbReference>
<comment type="subunit">
    <text evidence="5">Part of the 30S ribosomal subunit.</text>
</comment>
<comment type="cofactor">
    <cofactor evidence="5">
        <name>Zn(2+)</name>
        <dbReference type="ChEBI" id="CHEBI:29105"/>
    </cofactor>
    <text evidence="5">Binds 1 zinc ion per subunit.</text>
</comment>
<dbReference type="InterPro" id="IPR000592">
    <property type="entry name" value="Ribosomal_eS27"/>
</dbReference>
<dbReference type="GO" id="GO:0005840">
    <property type="term" value="C:ribosome"/>
    <property type="evidence" value="ECO:0007669"/>
    <property type="project" value="UniProtKB-KW"/>
</dbReference>
<organism evidence="7 8">
    <name type="scientific">Candidatus Sysuiplasma superficiale</name>
    <dbReference type="NCBI Taxonomy" id="2823368"/>
    <lineage>
        <taxon>Archaea</taxon>
        <taxon>Methanobacteriati</taxon>
        <taxon>Thermoplasmatota</taxon>
        <taxon>Thermoplasmata</taxon>
        <taxon>Candidatus Sysuiplasmatales</taxon>
        <taxon>Candidatus Sysuiplasmataceae</taxon>
        <taxon>Candidatus Sysuiplasma</taxon>
    </lineage>
</organism>
<feature type="binding site" evidence="5">
    <location>
        <position position="34"/>
    </location>
    <ligand>
        <name>Zn(2+)</name>
        <dbReference type="ChEBI" id="CHEBI:29105"/>
    </ligand>
</feature>
<feature type="binding site" evidence="5">
    <location>
        <position position="37"/>
    </location>
    <ligand>
        <name>Zn(2+)</name>
        <dbReference type="ChEBI" id="CHEBI:29105"/>
    </ligand>
</feature>
<dbReference type="Proteomes" id="UP000750197">
    <property type="component" value="Unassembled WGS sequence"/>
</dbReference>
<evidence type="ECO:0000256" key="2">
    <source>
        <dbReference type="ARBA" id="ARBA00022833"/>
    </source>
</evidence>
<feature type="binding site" evidence="5">
    <location>
        <position position="18"/>
    </location>
    <ligand>
        <name>Zn(2+)</name>
        <dbReference type="ChEBI" id="CHEBI:29105"/>
    </ligand>
</feature>
<dbReference type="Pfam" id="PF01667">
    <property type="entry name" value="Ribosomal_S27e"/>
    <property type="match status" value="1"/>
</dbReference>
<dbReference type="Proteomes" id="UP000716004">
    <property type="component" value="Unassembled WGS sequence"/>
</dbReference>
<dbReference type="HAMAP" id="MF_00371">
    <property type="entry name" value="Ribosomal_eS27"/>
    <property type="match status" value="1"/>
</dbReference>
<dbReference type="GO" id="GO:0008270">
    <property type="term" value="F:zinc ion binding"/>
    <property type="evidence" value="ECO:0007669"/>
    <property type="project" value="UniProtKB-UniRule"/>
</dbReference>
<sequence>MTEGRRRAGFLLIKCPDCSSEQIAFERASTTVTCRICGSTLATPTGGRAKFRAQVLRSVEDATVS</sequence>
<feature type="binding site" evidence="5">
    <location>
        <position position="15"/>
    </location>
    <ligand>
        <name>Zn(2+)</name>
        <dbReference type="ChEBI" id="CHEBI:29105"/>
    </ligand>
</feature>
<dbReference type="Gene3D" id="2.20.25.100">
    <property type="entry name" value="Zn-binding ribosomal proteins"/>
    <property type="match status" value="1"/>
</dbReference>